<dbReference type="Proteomes" id="UP000228593">
    <property type="component" value="Unassembled WGS sequence"/>
</dbReference>
<dbReference type="EMBL" id="PDOB01000017">
    <property type="protein sequence ID" value="PIL39486.1"/>
    <property type="molecule type" value="Genomic_DNA"/>
</dbReference>
<keyword evidence="4" id="KW-1185">Reference proteome</keyword>
<name>A0A2G8T0C2_9BURK</name>
<accession>A0A2G8T0C2</accession>
<sequence>MMMPKPSLFAEEERGNRRSKLGDPLIDASLVQAPVQRNKREEADTVKEGTVPIAWKAHKRAQKDVDAKWTKKHGKSHFGYKLHASIDKRHKLARKVIISNAAVSDSVVFENLLDPNNTSRDVYAD</sequence>
<dbReference type="InterPro" id="IPR002559">
    <property type="entry name" value="Transposase_11"/>
</dbReference>
<dbReference type="GO" id="GO:0004803">
    <property type="term" value="F:transposase activity"/>
    <property type="evidence" value="ECO:0007669"/>
    <property type="project" value="InterPro"/>
</dbReference>
<dbReference type="Pfam" id="PF01609">
    <property type="entry name" value="DDE_Tnp_1"/>
    <property type="match status" value="1"/>
</dbReference>
<evidence type="ECO:0000259" key="2">
    <source>
        <dbReference type="Pfam" id="PF01609"/>
    </source>
</evidence>
<proteinExistence type="predicted"/>
<reference evidence="3 4" key="1">
    <citation type="submission" date="2017-10" db="EMBL/GenBank/DDBJ databases">
        <title>Massilia psychrophilum sp. nov., a novel purple-pigmented bacterium isolated from Tianshan glacier, Xinjiang Municipality, China.</title>
        <authorList>
            <person name="Wang H."/>
        </authorList>
    </citation>
    <scope>NUCLEOTIDE SEQUENCE [LARGE SCALE GENOMIC DNA]</scope>
    <source>
        <strain evidence="3 4">JCM 30813</strain>
    </source>
</reference>
<dbReference type="AlphaFoldDB" id="A0A2G8T0C2"/>
<comment type="caution">
    <text evidence="3">The sequence shown here is derived from an EMBL/GenBank/DDBJ whole genome shotgun (WGS) entry which is preliminary data.</text>
</comment>
<dbReference type="GO" id="GO:0003677">
    <property type="term" value="F:DNA binding"/>
    <property type="evidence" value="ECO:0007669"/>
    <property type="project" value="InterPro"/>
</dbReference>
<gene>
    <name evidence="3" type="ORF">CR103_12050</name>
</gene>
<feature type="region of interest" description="Disordered" evidence="1">
    <location>
        <begin position="1"/>
        <end position="46"/>
    </location>
</feature>
<dbReference type="GO" id="GO:0006313">
    <property type="term" value="P:DNA transposition"/>
    <property type="evidence" value="ECO:0007669"/>
    <property type="project" value="InterPro"/>
</dbReference>
<evidence type="ECO:0000313" key="4">
    <source>
        <dbReference type="Proteomes" id="UP000228593"/>
    </source>
</evidence>
<dbReference type="RefSeq" id="WP_099916241.1">
    <property type="nucleotide sequence ID" value="NZ_BMHS01000015.1"/>
</dbReference>
<dbReference type="OrthoDB" id="9774608at2"/>
<organism evidence="3 4">
    <name type="scientific">Massilia psychrophila</name>
    <dbReference type="NCBI Taxonomy" id="1603353"/>
    <lineage>
        <taxon>Bacteria</taxon>
        <taxon>Pseudomonadati</taxon>
        <taxon>Pseudomonadota</taxon>
        <taxon>Betaproteobacteria</taxon>
        <taxon>Burkholderiales</taxon>
        <taxon>Oxalobacteraceae</taxon>
        <taxon>Telluria group</taxon>
        <taxon>Massilia</taxon>
    </lineage>
</organism>
<protein>
    <recommendedName>
        <fullName evidence="2">Transposase IS4-like domain-containing protein</fullName>
    </recommendedName>
</protein>
<evidence type="ECO:0000256" key="1">
    <source>
        <dbReference type="SAM" id="MobiDB-lite"/>
    </source>
</evidence>
<evidence type="ECO:0000313" key="3">
    <source>
        <dbReference type="EMBL" id="PIL39486.1"/>
    </source>
</evidence>
<feature type="domain" description="Transposase IS4-like" evidence="2">
    <location>
        <begin position="37"/>
        <end position="125"/>
    </location>
</feature>